<sequence>LDDAAEKRLMSKIDEYKKKGAGAWTLGGPCSSFARDAWKAGTGEDLNSNTLGGLGPVSNPNSLRKSIIKANGGKANAVAASPRKNSSASFGSSGRSSGSSSLNSSGSSL</sequence>
<name>A0ABW8Q6I0_9NEIS</name>
<organism evidence="2 3">
    <name type="scientific">Neisseria oralis</name>
    <dbReference type="NCBI Taxonomy" id="1107316"/>
    <lineage>
        <taxon>Bacteria</taxon>
        <taxon>Pseudomonadati</taxon>
        <taxon>Pseudomonadota</taxon>
        <taxon>Betaproteobacteria</taxon>
        <taxon>Neisseriales</taxon>
        <taxon>Neisseriaceae</taxon>
        <taxon>Neisseria</taxon>
    </lineage>
</organism>
<evidence type="ECO:0000256" key="1">
    <source>
        <dbReference type="SAM" id="MobiDB-lite"/>
    </source>
</evidence>
<evidence type="ECO:0000313" key="2">
    <source>
        <dbReference type="EMBL" id="MFK7643184.1"/>
    </source>
</evidence>
<comment type="caution">
    <text evidence="2">The sequence shown here is derived from an EMBL/GenBank/DDBJ whole genome shotgun (WGS) entry which is preliminary data.</text>
</comment>
<dbReference type="Proteomes" id="UP001621964">
    <property type="component" value="Unassembled WGS sequence"/>
</dbReference>
<keyword evidence="3" id="KW-1185">Reference proteome</keyword>
<dbReference type="RefSeq" id="WP_405387334.1">
    <property type="nucleotide sequence ID" value="NZ_JBJGEB010000035.1"/>
</dbReference>
<evidence type="ECO:0000313" key="3">
    <source>
        <dbReference type="Proteomes" id="UP001621964"/>
    </source>
</evidence>
<feature type="region of interest" description="Disordered" evidence="1">
    <location>
        <begin position="72"/>
        <end position="109"/>
    </location>
</feature>
<accession>A0ABW8Q6I0</accession>
<proteinExistence type="predicted"/>
<reference evidence="2 3" key="1">
    <citation type="submission" date="2024-11" db="EMBL/GenBank/DDBJ databases">
        <authorList>
            <person name="Mikucki A.G."/>
            <person name="Kahler C.M."/>
        </authorList>
    </citation>
    <scope>NUCLEOTIDE SEQUENCE [LARGE SCALE GENOMIC DNA]</scope>
    <source>
        <strain evidence="2 3">EXNM717</strain>
    </source>
</reference>
<dbReference type="EMBL" id="JBJGEB010000035">
    <property type="protein sequence ID" value="MFK7643184.1"/>
    <property type="molecule type" value="Genomic_DNA"/>
</dbReference>
<protein>
    <submittedName>
        <fullName evidence="2">Uncharacterized protein</fullName>
    </submittedName>
</protein>
<feature type="non-terminal residue" evidence="2">
    <location>
        <position position="1"/>
    </location>
</feature>
<gene>
    <name evidence="2" type="ORF">ACI43T_11970</name>
</gene>